<keyword evidence="4" id="KW-0256">Endoplasmic reticulum</keyword>
<dbReference type="FunFam" id="3.10.120.10:FF:000003">
    <property type="entry name" value="membrane-associated progesterone receptor component 1"/>
    <property type="match status" value="1"/>
</dbReference>
<dbReference type="InterPro" id="IPR001199">
    <property type="entry name" value="Cyt_B5-like_heme/steroid-bd"/>
</dbReference>
<dbReference type="InterPro" id="IPR036400">
    <property type="entry name" value="Cyt_B5-like_heme/steroid_sf"/>
</dbReference>
<dbReference type="Proteomes" id="UP000241890">
    <property type="component" value="Unassembled WGS sequence"/>
</dbReference>
<comment type="caution">
    <text evidence="8">The sequence shown here is derived from an EMBL/GenBank/DDBJ whole genome shotgun (WGS) entry which is preliminary data.</text>
</comment>
<dbReference type="EMBL" id="BEYU01000165">
    <property type="protein sequence ID" value="GBG33679.1"/>
    <property type="molecule type" value="Genomic_DNA"/>
</dbReference>
<evidence type="ECO:0000256" key="5">
    <source>
        <dbReference type="ARBA" id="ARBA00023004"/>
    </source>
</evidence>
<dbReference type="Pfam" id="PF00173">
    <property type="entry name" value="Cyt-b5"/>
    <property type="match status" value="1"/>
</dbReference>
<dbReference type="InParanoid" id="A0A2R5GTM7"/>
<evidence type="ECO:0000259" key="7">
    <source>
        <dbReference type="SMART" id="SM01117"/>
    </source>
</evidence>
<dbReference type="AlphaFoldDB" id="A0A2R5GTM7"/>
<dbReference type="GO" id="GO:0016020">
    <property type="term" value="C:membrane"/>
    <property type="evidence" value="ECO:0007669"/>
    <property type="project" value="TreeGrafter"/>
</dbReference>
<evidence type="ECO:0000256" key="3">
    <source>
        <dbReference type="ARBA" id="ARBA00022723"/>
    </source>
</evidence>
<dbReference type="Gene3D" id="3.10.120.10">
    <property type="entry name" value="Cytochrome b5-like heme/steroid binding domain"/>
    <property type="match status" value="1"/>
</dbReference>
<comment type="subcellular location">
    <subcellularLocation>
        <location evidence="1">Endoplasmic reticulum</location>
    </subcellularLocation>
</comment>
<protein>
    <submittedName>
        <fullName evidence="8">Membrane-associated progesterone receptor component 1</fullName>
    </submittedName>
</protein>
<comment type="similarity">
    <text evidence="6">Belongs to the cytochrome b5 family. MAPR subfamily.</text>
</comment>
<dbReference type="OrthoDB" id="547796at2759"/>
<sequence>MRRLRDFSRAELAKFNGHDGEPVYIALKGVVFDVSSSGFYGPDGGYALLAGRDASRALAKMKLDPDLVHDPRTDDLSSAETALLTEWYDKLSAKYPIVGSLR</sequence>
<evidence type="ECO:0000256" key="6">
    <source>
        <dbReference type="ARBA" id="ARBA00038357"/>
    </source>
</evidence>
<dbReference type="GO" id="GO:0046872">
    <property type="term" value="F:metal ion binding"/>
    <property type="evidence" value="ECO:0007669"/>
    <property type="project" value="UniProtKB-KW"/>
</dbReference>
<organism evidence="8 9">
    <name type="scientific">Hondaea fermentalgiana</name>
    <dbReference type="NCBI Taxonomy" id="2315210"/>
    <lineage>
        <taxon>Eukaryota</taxon>
        <taxon>Sar</taxon>
        <taxon>Stramenopiles</taxon>
        <taxon>Bigyra</taxon>
        <taxon>Labyrinthulomycetes</taxon>
        <taxon>Thraustochytrida</taxon>
        <taxon>Thraustochytriidae</taxon>
        <taxon>Hondaea</taxon>
    </lineage>
</organism>
<evidence type="ECO:0000313" key="9">
    <source>
        <dbReference type="Proteomes" id="UP000241890"/>
    </source>
</evidence>
<feature type="domain" description="Cytochrome b5 heme-binding" evidence="7">
    <location>
        <begin position="7"/>
        <end position="102"/>
    </location>
</feature>
<dbReference type="SUPFAM" id="SSF55856">
    <property type="entry name" value="Cytochrome b5-like heme/steroid binding domain"/>
    <property type="match status" value="1"/>
</dbReference>
<keyword evidence="3" id="KW-0479">Metal-binding</keyword>
<keyword evidence="8" id="KW-0675">Receptor</keyword>
<name>A0A2R5GTM7_9STRA</name>
<gene>
    <name evidence="8" type="ORF">FCC1311_099022</name>
</gene>
<keyword evidence="9" id="KW-1185">Reference proteome</keyword>
<dbReference type="SMART" id="SM01117">
    <property type="entry name" value="Cyt-b5"/>
    <property type="match status" value="1"/>
</dbReference>
<proteinExistence type="inferred from homology"/>
<evidence type="ECO:0000256" key="1">
    <source>
        <dbReference type="ARBA" id="ARBA00004240"/>
    </source>
</evidence>
<evidence type="ECO:0000256" key="4">
    <source>
        <dbReference type="ARBA" id="ARBA00022824"/>
    </source>
</evidence>
<evidence type="ECO:0000256" key="2">
    <source>
        <dbReference type="ARBA" id="ARBA00022617"/>
    </source>
</evidence>
<dbReference type="GO" id="GO:0005783">
    <property type="term" value="C:endoplasmic reticulum"/>
    <property type="evidence" value="ECO:0007669"/>
    <property type="project" value="UniProtKB-SubCell"/>
</dbReference>
<keyword evidence="5" id="KW-0408">Iron</keyword>
<dbReference type="PANTHER" id="PTHR10281">
    <property type="entry name" value="MEMBRANE-ASSOCIATED PROGESTERONE RECEPTOR COMPONENT-RELATED"/>
    <property type="match status" value="1"/>
</dbReference>
<dbReference type="InterPro" id="IPR050577">
    <property type="entry name" value="MAPR/NEUFC/NENF-like"/>
</dbReference>
<evidence type="ECO:0000313" key="8">
    <source>
        <dbReference type="EMBL" id="GBG33679.1"/>
    </source>
</evidence>
<reference evidence="8 9" key="1">
    <citation type="submission" date="2017-12" db="EMBL/GenBank/DDBJ databases">
        <title>Sequencing, de novo assembly and annotation of complete genome of a new Thraustochytrid species, strain FCC1311.</title>
        <authorList>
            <person name="Sedici K."/>
            <person name="Godart F."/>
            <person name="Aiese Cigliano R."/>
            <person name="Sanseverino W."/>
            <person name="Barakat M."/>
            <person name="Ortet P."/>
            <person name="Marechal E."/>
            <person name="Cagnac O."/>
            <person name="Amato A."/>
        </authorList>
    </citation>
    <scope>NUCLEOTIDE SEQUENCE [LARGE SCALE GENOMIC DNA]</scope>
</reference>
<keyword evidence="2" id="KW-0349">Heme</keyword>
<accession>A0A2R5GTM7</accession>
<dbReference type="PANTHER" id="PTHR10281:SF72">
    <property type="entry name" value="NEUDESIN"/>
    <property type="match status" value="1"/>
</dbReference>